<evidence type="ECO:0000259" key="2">
    <source>
        <dbReference type="Pfam" id="PF00078"/>
    </source>
</evidence>
<organism evidence="3 4">
    <name type="scientific">Eumeta variegata</name>
    <name type="common">Bagworm moth</name>
    <name type="synonym">Eumeta japonica</name>
    <dbReference type="NCBI Taxonomy" id="151549"/>
    <lineage>
        <taxon>Eukaryota</taxon>
        <taxon>Metazoa</taxon>
        <taxon>Ecdysozoa</taxon>
        <taxon>Arthropoda</taxon>
        <taxon>Hexapoda</taxon>
        <taxon>Insecta</taxon>
        <taxon>Pterygota</taxon>
        <taxon>Neoptera</taxon>
        <taxon>Endopterygota</taxon>
        <taxon>Lepidoptera</taxon>
        <taxon>Glossata</taxon>
        <taxon>Ditrysia</taxon>
        <taxon>Tineoidea</taxon>
        <taxon>Psychidae</taxon>
        <taxon>Oiketicinae</taxon>
        <taxon>Eumeta</taxon>
    </lineage>
</organism>
<dbReference type="EMBL" id="BGZK01000236">
    <property type="protein sequence ID" value="GBP30676.1"/>
    <property type="molecule type" value="Genomic_DNA"/>
</dbReference>
<feature type="region of interest" description="Disordered" evidence="1">
    <location>
        <begin position="1"/>
        <end position="20"/>
    </location>
</feature>
<dbReference type="InterPro" id="IPR000477">
    <property type="entry name" value="RT_dom"/>
</dbReference>
<evidence type="ECO:0000313" key="4">
    <source>
        <dbReference type="Proteomes" id="UP000299102"/>
    </source>
</evidence>
<accession>A0A4C1UXE4</accession>
<evidence type="ECO:0000256" key="1">
    <source>
        <dbReference type="SAM" id="MobiDB-lite"/>
    </source>
</evidence>
<sequence length="143" mass="15836">MSSQAKSTSISQSDPGGPPGVHGRLDGVYVGVIKMAVHSRKRGCMKINLVSKLTSKILKVLYETKEFGNLWCRLRMDELSFKCLLYTDDQVILAPSACGLQEMVNKVNDSVKKSGMKINVGKIKMIVFERSESTTECHILIRG</sequence>
<evidence type="ECO:0000313" key="3">
    <source>
        <dbReference type="EMBL" id="GBP30676.1"/>
    </source>
</evidence>
<feature type="domain" description="Reverse transcriptase" evidence="2">
    <location>
        <begin position="76"/>
        <end position="133"/>
    </location>
</feature>
<feature type="compositionally biased region" description="Low complexity" evidence="1">
    <location>
        <begin position="1"/>
        <end position="13"/>
    </location>
</feature>
<protein>
    <recommendedName>
        <fullName evidence="2">Reverse transcriptase domain-containing protein</fullName>
    </recommendedName>
</protein>
<dbReference type="Proteomes" id="UP000299102">
    <property type="component" value="Unassembled WGS sequence"/>
</dbReference>
<gene>
    <name evidence="3" type="ORF">EVAR_75897_1</name>
</gene>
<dbReference type="Pfam" id="PF00078">
    <property type="entry name" value="RVT_1"/>
    <property type="match status" value="1"/>
</dbReference>
<reference evidence="3 4" key="1">
    <citation type="journal article" date="2019" name="Commun. Biol.">
        <title>The bagworm genome reveals a unique fibroin gene that provides high tensile strength.</title>
        <authorList>
            <person name="Kono N."/>
            <person name="Nakamura H."/>
            <person name="Ohtoshi R."/>
            <person name="Tomita M."/>
            <person name="Numata K."/>
            <person name="Arakawa K."/>
        </authorList>
    </citation>
    <scope>NUCLEOTIDE SEQUENCE [LARGE SCALE GENOMIC DNA]</scope>
</reference>
<name>A0A4C1UXE4_EUMVA</name>
<dbReference type="AlphaFoldDB" id="A0A4C1UXE4"/>
<proteinExistence type="predicted"/>
<comment type="caution">
    <text evidence="3">The sequence shown here is derived from an EMBL/GenBank/DDBJ whole genome shotgun (WGS) entry which is preliminary data.</text>
</comment>
<keyword evidence="4" id="KW-1185">Reference proteome</keyword>
<dbReference type="OrthoDB" id="425681at2759"/>